<dbReference type="InterPro" id="IPR000835">
    <property type="entry name" value="HTH_MarR-typ"/>
</dbReference>
<gene>
    <name evidence="2" type="ORF">M9978_16975</name>
</gene>
<evidence type="ECO:0000259" key="1">
    <source>
        <dbReference type="PROSITE" id="PS50995"/>
    </source>
</evidence>
<name>A0A9X2KMW1_9SPHN</name>
<dbReference type="Proteomes" id="UP001139451">
    <property type="component" value="Unassembled WGS sequence"/>
</dbReference>
<dbReference type="GO" id="GO:0006950">
    <property type="term" value="P:response to stress"/>
    <property type="evidence" value="ECO:0007669"/>
    <property type="project" value="TreeGrafter"/>
</dbReference>
<dbReference type="Gene3D" id="1.10.10.10">
    <property type="entry name" value="Winged helix-like DNA-binding domain superfamily/Winged helix DNA-binding domain"/>
    <property type="match status" value="1"/>
</dbReference>
<protein>
    <submittedName>
        <fullName evidence="2">MarR family transcriptional regulator</fullName>
    </submittedName>
</protein>
<dbReference type="GO" id="GO:0003700">
    <property type="term" value="F:DNA-binding transcription factor activity"/>
    <property type="evidence" value="ECO:0007669"/>
    <property type="project" value="InterPro"/>
</dbReference>
<evidence type="ECO:0000313" key="2">
    <source>
        <dbReference type="EMBL" id="MCP3732117.1"/>
    </source>
</evidence>
<dbReference type="AlphaFoldDB" id="A0A9X2KMW1"/>
<dbReference type="InterPro" id="IPR036388">
    <property type="entry name" value="WH-like_DNA-bd_sf"/>
</dbReference>
<organism evidence="2 3">
    <name type="scientific">Sphingomonas tagetis</name>
    <dbReference type="NCBI Taxonomy" id="2949092"/>
    <lineage>
        <taxon>Bacteria</taxon>
        <taxon>Pseudomonadati</taxon>
        <taxon>Pseudomonadota</taxon>
        <taxon>Alphaproteobacteria</taxon>
        <taxon>Sphingomonadales</taxon>
        <taxon>Sphingomonadaceae</taxon>
        <taxon>Sphingomonas</taxon>
    </lineage>
</organism>
<dbReference type="PROSITE" id="PS50995">
    <property type="entry name" value="HTH_MARR_2"/>
    <property type="match status" value="1"/>
</dbReference>
<dbReference type="Pfam" id="PF12802">
    <property type="entry name" value="MarR_2"/>
    <property type="match status" value="1"/>
</dbReference>
<dbReference type="InterPro" id="IPR036390">
    <property type="entry name" value="WH_DNA-bd_sf"/>
</dbReference>
<sequence length="178" mass="19667">MKNLIDSWLEQRPDLDLDAFLLSIVVMRIGRILEDFHERLCTERFGVSGSDMRVLFALRRSGKPYALRPTDLFKALLVTSGAITKQVDRLEEKGLVERWGLAGSGRTMVRLTRKGLRVANSATEALATESRLAPAMGEMSAEERAAGTQFVYAMLKELEPLNDLQAVAVAGSKTRAGN</sequence>
<proteinExistence type="predicted"/>
<dbReference type="SMART" id="SM00347">
    <property type="entry name" value="HTH_MARR"/>
    <property type="match status" value="1"/>
</dbReference>
<comment type="caution">
    <text evidence="2">The sequence shown here is derived from an EMBL/GenBank/DDBJ whole genome shotgun (WGS) entry which is preliminary data.</text>
</comment>
<keyword evidence="3" id="KW-1185">Reference proteome</keyword>
<dbReference type="SUPFAM" id="SSF46785">
    <property type="entry name" value="Winged helix' DNA-binding domain"/>
    <property type="match status" value="1"/>
</dbReference>
<dbReference type="PANTHER" id="PTHR33164:SF104">
    <property type="entry name" value="TRANSCRIPTIONAL REGULATORY PROTEIN"/>
    <property type="match status" value="1"/>
</dbReference>
<evidence type="ECO:0000313" key="3">
    <source>
        <dbReference type="Proteomes" id="UP001139451"/>
    </source>
</evidence>
<dbReference type="RefSeq" id="WP_254295267.1">
    <property type="nucleotide sequence ID" value="NZ_JAMLDX010000015.1"/>
</dbReference>
<feature type="domain" description="HTH marR-type" evidence="1">
    <location>
        <begin position="19"/>
        <end position="156"/>
    </location>
</feature>
<dbReference type="EMBL" id="JAMLDX010000015">
    <property type="protein sequence ID" value="MCP3732117.1"/>
    <property type="molecule type" value="Genomic_DNA"/>
</dbReference>
<reference evidence="2" key="1">
    <citation type="submission" date="2022-05" db="EMBL/GenBank/DDBJ databases">
        <title>Sphingomonas sp. strain MG17 Genome sequencing and assembly.</title>
        <authorList>
            <person name="Kim I."/>
        </authorList>
    </citation>
    <scope>NUCLEOTIDE SEQUENCE</scope>
    <source>
        <strain evidence="2">MG17</strain>
    </source>
</reference>
<dbReference type="PANTHER" id="PTHR33164">
    <property type="entry name" value="TRANSCRIPTIONAL REGULATOR, MARR FAMILY"/>
    <property type="match status" value="1"/>
</dbReference>
<accession>A0A9X2KMW1</accession>
<dbReference type="InterPro" id="IPR039422">
    <property type="entry name" value="MarR/SlyA-like"/>
</dbReference>